<keyword evidence="2" id="KW-1185">Reference proteome</keyword>
<name>A0A1W6SQX7_9PROT</name>
<dbReference type="AlphaFoldDB" id="A0A1W6SQX7"/>
<evidence type="ECO:0000313" key="2">
    <source>
        <dbReference type="Proteomes" id="UP000012179"/>
    </source>
</evidence>
<protein>
    <submittedName>
        <fullName evidence="1">Phage capsid protein</fullName>
    </submittedName>
</protein>
<evidence type="ECO:0000313" key="1">
    <source>
        <dbReference type="EMBL" id="ARO88175.1"/>
    </source>
</evidence>
<accession>A0A1W6SQX7</accession>
<dbReference type="Gene3D" id="3.90.1690.10">
    <property type="entry name" value="phage-related protein like domain"/>
    <property type="match status" value="1"/>
</dbReference>
<dbReference type="KEGG" id="nlc:EBAPG3_010515"/>
<reference evidence="1 2" key="1">
    <citation type="journal article" date="2015" name="Int. J. Syst. Evol. Microbiol.">
        <title>Nitrosospira lacus sp. nov., a psychrotolerant, ammonia-oxidizing bacterium from sandy lake sediment.</title>
        <authorList>
            <person name="Urakawa H."/>
            <person name="Garcia J.C."/>
            <person name="Nielsen J.L."/>
            <person name="Le V.Q."/>
            <person name="Kozlowski J.A."/>
            <person name="Stein L.Y."/>
            <person name="Lim C.K."/>
            <person name="Pommerening-Roser A."/>
            <person name="Martens-Habbena W."/>
            <person name="Stahl D.A."/>
            <person name="Klotz M.G."/>
        </authorList>
    </citation>
    <scope>NUCLEOTIDE SEQUENCE [LARGE SCALE GENOMIC DNA]</scope>
    <source>
        <strain evidence="1 2">APG3</strain>
    </source>
</reference>
<gene>
    <name evidence="1" type="ORF">EBAPG3_010515</name>
</gene>
<dbReference type="Proteomes" id="UP000012179">
    <property type="component" value="Chromosome"/>
</dbReference>
<sequence>MKSVFSYQIMFRVLPLLVVAALLVMGWVPADPAFAALPFMALATTPFPTTPQLTAIAIAYRNTRLIADDVLPRVMVADQSFKYLKYPSGTFFTVPDTKVGRKSAPGQVEMSATETSDSTEDHALDDAVPYADIQSAASQPNLPDPLMKATEFVSDLLLLAREKRAADLVFTAGNYGANNKSTLSGTSQWSDFTNSDPVSAVLTALDTCIMRPNIGIFGRASWTKFATHPKICKAVFGNNTDAGVVSRAQVAALFELEDVLVGEGWINTAKKGQAASMARVWGKHAVFAYRNKTADTQRGTTYGITAQWGGRIAGSQYEKNIGMRGGEIVRVGESVKELLTANDLAYMFENAVA</sequence>
<proteinExistence type="predicted"/>
<organism evidence="1 2">
    <name type="scientific">Nitrosospira lacus</name>
    <dbReference type="NCBI Taxonomy" id="1288494"/>
    <lineage>
        <taxon>Bacteria</taxon>
        <taxon>Pseudomonadati</taxon>
        <taxon>Pseudomonadota</taxon>
        <taxon>Betaproteobacteria</taxon>
        <taxon>Nitrosomonadales</taxon>
        <taxon>Nitrosomonadaceae</taxon>
        <taxon>Nitrosospira</taxon>
    </lineage>
</organism>
<dbReference type="EMBL" id="CP021106">
    <property type="protein sequence ID" value="ARO88175.1"/>
    <property type="molecule type" value="Genomic_DNA"/>
</dbReference>
<dbReference type="eggNOG" id="ENOG502Z7K7">
    <property type="taxonomic scope" value="Bacteria"/>
</dbReference>
<dbReference type="InterPro" id="IPR053738">
    <property type="entry name" value="Lambda_capsid_assembly"/>
</dbReference>
<dbReference type="RefSeq" id="WP_004177676.1">
    <property type="nucleotide sequence ID" value="NZ_CP021106.3"/>
</dbReference>